<dbReference type="AlphaFoldDB" id="A0AA35Z4Z2"/>
<feature type="region of interest" description="Disordered" evidence="1">
    <location>
        <begin position="152"/>
        <end position="203"/>
    </location>
</feature>
<sequence>MMVKRKKVELKSGDFGTLEWNGDVIKNDEESDTDENEDIKLNELVFKAKKNYKKLVNDKMKFGKLIKFSTTKFTKSDELKDMKKVFEQEFIYKTQNEDDAKSDRNKDEEKSNENLNEHEIKKQPIMVTPGNFYNDPIVHEIADSIQCLTQEFREGDESSEDEHMKKKIKDEKLDEGESYDSEETECNNNILGIEDDEEKKKEK</sequence>
<dbReference type="EMBL" id="OX465081">
    <property type="protein sequence ID" value="CAI9285871.1"/>
    <property type="molecule type" value="Genomic_DNA"/>
</dbReference>
<evidence type="ECO:0000313" key="2">
    <source>
        <dbReference type="EMBL" id="CAI9285871.1"/>
    </source>
</evidence>
<dbReference type="Proteomes" id="UP001177003">
    <property type="component" value="Chromosome 5"/>
</dbReference>
<protein>
    <submittedName>
        <fullName evidence="2">Uncharacterized protein</fullName>
    </submittedName>
</protein>
<accession>A0AA35Z4Z2</accession>
<gene>
    <name evidence="2" type="ORF">LSALG_LOCUS25324</name>
</gene>
<reference evidence="2" key="1">
    <citation type="submission" date="2023-04" db="EMBL/GenBank/DDBJ databases">
        <authorList>
            <person name="Vijverberg K."/>
            <person name="Xiong W."/>
            <person name="Schranz E."/>
        </authorList>
    </citation>
    <scope>NUCLEOTIDE SEQUENCE</scope>
</reference>
<proteinExistence type="predicted"/>
<feature type="region of interest" description="Disordered" evidence="1">
    <location>
        <begin position="96"/>
        <end position="123"/>
    </location>
</feature>
<feature type="compositionally biased region" description="Acidic residues" evidence="1">
    <location>
        <begin position="173"/>
        <end position="185"/>
    </location>
</feature>
<name>A0AA35Z4Z2_LACSI</name>
<keyword evidence="3" id="KW-1185">Reference proteome</keyword>
<evidence type="ECO:0000313" key="3">
    <source>
        <dbReference type="Proteomes" id="UP001177003"/>
    </source>
</evidence>
<feature type="compositionally biased region" description="Basic and acidic residues" evidence="1">
    <location>
        <begin position="152"/>
        <end position="172"/>
    </location>
</feature>
<feature type="compositionally biased region" description="Basic and acidic residues" evidence="1">
    <location>
        <begin position="96"/>
        <end position="122"/>
    </location>
</feature>
<organism evidence="2 3">
    <name type="scientific">Lactuca saligna</name>
    <name type="common">Willowleaf lettuce</name>
    <dbReference type="NCBI Taxonomy" id="75948"/>
    <lineage>
        <taxon>Eukaryota</taxon>
        <taxon>Viridiplantae</taxon>
        <taxon>Streptophyta</taxon>
        <taxon>Embryophyta</taxon>
        <taxon>Tracheophyta</taxon>
        <taxon>Spermatophyta</taxon>
        <taxon>Magnoliopsida</taxon>
        <taxon>eudicotyledons</taxon>
        <taxon>Gunneridae</taxon>
        <taxon>Pentapetalae</taxon>
        <taxon>asterids</taxon>
        <taxon>campanulids</taxon>
        <taxon>Asterales</taxon>
        <taxon>Asteraceae</taxon>
        <taxon>Cichorioideae</taxon>
        <taxon>Cichorieae</taxon>
        <taxon>Lactucinae</taxon>
        <taxon>Lactuca</taxon>
    </lineage>
</organism>
<evidence type="ECO:0000256" key="1">
    <source>
        <dbReference type="SAM" id="MobiDB-lite"/>
    </source>
</evidence>